<organism evidence="2">
    <name type="scientific">Veillonella atypica</name>
    <dbReference type="NCBI Taxonomy" id="39777"/>
    <lineage>
        <taxon>Bacteria</taxon>
        <taxon>Bacillati</taxon>
        <taxon>Bacillota</taxon>
        <taxon>Negativicutes</taxon>
        <taxon>Veillonellales</taxon>
        <taxon>Veillonellaceae</taxon>
        <taxon>Veillonella</taxon>
    </lineage>
</organism>
<reference evidence="2" key="1">
    <citation type="submission" date="2019-11" db="EMBL/GenBank/DDBJ databases">
        <authorList>
            <person name="Feng L."/>
        </authorList>
    </citation>
    <scope>NUCLEOTIDE SEQUENCE</scope>
    <source>
        <strain evidence="2">VatypicaLFYP47</strain>
    </source>
</reference>
<dbReference type="EMBL" id="CACRUN010000015">
    <property type="protein sequence ID" value="VYU16110.1"/>
    <property type="molecule type" value="Genomic_DNA"/>
</dbReference>
<dbReference type="SUPFAM" id="SSF52540">
    <property type="entry name" value="P-loop containing nucleoside triphosphate hydrolases"/>
    <property type="match status" value="1"/>
</dbReference>
<accession>A0A6N3CH92</accession>
<dbReference type="SMART" id="SM00382">
    <property type="entry name" value="AAA"/>
    <property type="match status" value="1"/>
</dbReference>
<dbReference type="InterPro" id="IPR003593">
    <property type="entry name" value="AAA+_ATPase"/>
</dbReference>
<gene>
    <name evidence="2" type="ORF">VALFYP47_01528</name>
</gene>
<name>A0A6N3CH92_9FIRM</name>
<dbReference type="RefSeq" id="WP_156718546.1">
    <property type="nucleotide sequence ID" value="NZ_CACRUN010000015.1"/>
</dbReference>
<evidence type="ECO:0000259" key="1">
    <source>
        <dbReference type="SMART" id="SM00382"/>
    </source>
</evidence>
<evidence type="ECO:0000313" key="2">
    <source>
        <dbReference type="EMBL" id="VYU16110.1"/>
    </source>
</evidence>
<feature type="domain" description="AAA+ ATPase" evidence="1">
    <location>
        <begin position="467"/>
        <end position="800"/>
    </location>
</feature>
<dbReference type="PANTHER" id="PTHR42957">
    <property type="entry name" value="HELICASE MJ1565-RELATED"/>
    <property type="match status" value="1"/>
</dbReference>
<dbReference type="AlphaFoldDB" id="A0A6N3CH92"/>
<protein>
    <submittedName>
        <fullName evidence="2">AAA-like domain protein</fullName>
    </submittedName>
</protein>
<dbReference type="Gene3D" id="3.40.50.300">
    <property type="entry name" value="P-loop containing nucleotide triphosphate hydrolases"/>
    <property type="match status" value="2"/>
</dbReference>
<dbReference type="PANTHER" id="PTHR42957:SF1">
    <property type="entry name" value="HELICASE MJ1565-RELATED"/>
    <property type="match status" value="1"/>
</dbReference>
<dbReference type="InterPro" id="IPR027417">
    <property type="entry name" value="P-loop_NTPase"/>
</dbReference>
<sequence length="1049" mass="117643">MNSNIINQKNDEVLSKGYSDSKILSNGILRYLELVSPGYLINISDVNNHLDKHGISFLNSMSFFKVESCSVENIDRAYKELKSKVQKLFTSLYSINITIVYGLISKDGQTNLVLGIYNPKKKQQLKKLISGTLSNIKLTEYNPKFESFSPNKHFYGILSGSPVVEMDEDKPSFSLSSIMRSLNGENYSLLFLAKPISKELISSKISNLLELRDEIFAISKRNYSYSIGNSTTVADSRSTSKTEVNKTSNVLAGIGAIIGIASSGVLGGMVGTGIGSVIGGIFGGGDSQTENIAYSISEAISKNESISNDVQNSFAMELINYIDKAVESFKIGQINGGWQFSIVFSSDNIDNRDIIQGCLSGELSQPSTNRLPLICYQPTDSDGKSLLIPKFFNSDIENSLCSYITSNELGSLCTLPIESVPDFEVKIERVFPLTRSKIDKNSIAIGNLIDGCQTLNNMPFTLSNNDLNKHTFICGLTGSGKTTSVKKILKESNLPFCVIEAAKKEYRNLSDDLTIYTFGRSQLNCPQINPFYVLPGVSLQTHIDFLKDLFNASFSLYGPMPYILEKCLYNVYKRFGWNLTLGYHPMLVNNNSDIDFYNYEYITNKYRYKSHKFLFPTMNDLKNEVERYLDNDLNYKGEIADNIKTAILVRLESLCNGTKGYSLNTNEILDFDELMNSKVIFELEGLADDSDKAFCVGLLIIFINEYRQIKKELLGISSSGLKHLIVIEEAHRLLSKVDTQGSNDLMGNPKGKAIEHFTNILAEMRSYGQGVIIAEQIPSKLAPDVIKNSSNKIVQRLVSLDDQQLMANSIGIGIKDAIQIGSLQTGCSFCHKEGMSLPVLVKIKNSFYDYDGQEKGLDDYVTDEQLYWKNNDKFFMLDKFLLQNSFNNDIEYKITILSFINTLLIESDKNILSSIKVLIDRIKYNIIRKNIHLTSKKSIDKLICSFLASSIVSYFTHGIYSVNFLPSDEFVELLELLLYNNDYTLIKRIKGILNKLYEANTTSLAENIVYNLILRDIDDDTNIKGTIRNYFINVSEKTLSSLESKILGI</sequence>
<proteinExistence type="predicted"/>
<dbReference type="InterPro" id="IPR008571">
    <property type="entry name" value="HerA-like"/>
</dbReference>